<dbReference type="PIRSF" id="PIRSF000371">
    <property type="entry name" value="PFL_act_enz"/>
    <property type="match status" value="1"/>
</dbReference>
<evidence type="ECO:0000313" key="12">
    <source>
        <dbReference type="EMBL" id="ACL71061.1"/>
    </source>
</evidence>
<dbReference type="InterPro" id="IPR034457">
    <property type="entry name" value="Organic_radical-activating"/>
</dbReference>
<dbReference type="NCBIfam" id="TIGR02494">
    <property type="entry name" value="PFLE_PFLC"/>
    <property type="match status" value="1"/>
</dbReference>
<evidence type="ECO:0000256" key="6">
    <source>
        <dbReference type="ARBA" id="ARBA00022723"/>
    </source>
</evidence>
<dbReference type="PANTHER" id="PTHR30352:SF5">
    <property type="entry name" value="PYRUVATE FORMATE-LYASE 1-ACTIVATING ENZYME"/>
    <property type="match status" value="1"/>
</dbReference>
<dbReference type="Gene3D" id="3.20.20.70">
    <property type="entry name" value="Aldolase class I"/>
    <property type="match status" value="1"/>
</dbReference>
<comment type="similarity">
    <text evidence="2 10">Belongs to the organic radical-activating enzymes family.</text>
</comment>
<keyword evidence="4 10" id="KW-0004">4Fe-4S</keyword>
<dbReference type="GO" id="GO:0016829">
    <property type="term" value="F:lyase activity"/>
    <property type="evidence" value="ECO:0007669"/>
    <property type="project" value="UniProtKB-KW"/>
</dbReference>
<dbReference type="CDD" id="cd01335">
    <property type="entry name" value="Radical_SAM"/>
    <property type="match status" value="1"/>
</dbReference>
<keyword evidence="8 10" id="KW-0408">Iron</keyword>
<dbReference type="GO" id="GO:0043365">
    <property type="term" value="F:[formate-C-acetyltransferase]-activating enzyme activity"/>
    <property type="evidence" value="ECO:0007669"/>
    <property type="project" value="UniProtKB-UniRule"/>
</dbReference>
<evidence type="ECO:0000256" key="4">
    <source>
        <dbReference type="ARBA" id="ARBA00022485"/>
    </source>
</evidence>
<dbReference type="Proteomes" id="UP000000719">
    <property type="component" value="Chromosome"/>
</dbReference>
<dbReference type="SUPFAM" id="SSF102114">
    <property type="entry name" value="Radical SAM enzymes"/>
    <property type="match status" value="1"/>
</dbReference>
<evidence type="ECO:0000256" key="2">
    <source>
        <dbReference type="ARBA" id="ARBA00009777"/>
    </source>
</evidence>
<dbReference type="Pfam" id="PF04055">
    <property type="entry name" value="Radical_SAM"/>
    <property type="match status" value="1"/>
</dbReference>
<evidence type="ECO:0000256" key="8">
    <source>
        <dbReference type="ARBA" id="ARBA00023004"/>
    </source>
</evidence>
<organism evidence="12 13">
    <name type="scientific">Halothermothrix orenii (strain H 168 / OCM 544 / DSM 9562)</name>
    <dbReference type="NCBI Taxonomy" id="373903"/>
    <lineage>
        <taxon>Bacteria</taxon>
        <taxon>Bacillati</taxon>
        <taxon>Bacillota</taxon>
        <taxon>Clostridia</taxon>
        <taxon>Halanaerobiales</taxon>
        <taxon>Halothermotrichaceae</taxon>
        <taxon>Halothermothrix</taxon>
    </lineage>
</organism>
<keyword evidence="9 10" id="KW-0411">Iron-sulfur</keyword>
<keyword evidence="12" id="KW-0670">Pyruvate</keyword>
<keyword evidence="13" id="KW-1185">Reference proteome</keyword>
<evidence type="ECO:0000256" key="5">
    <source>
        <dbReference type="ARBA" id="ARBA00022691"/>
    </source>
</evidence>
<dbReference type="PROSITE" id="PS51918">
    <property type="entry name" value="RADICAL_SAM"/>
    <property type="match status" value="1"/>
</dbReference>
<name>B8D1A9_HALOH</name>
<dbReference type="AlphaFoldDB" id="B8D1A9"/>
<accession>B8D1A9</accession>
<dbReference type="PANTHER" id="PTHR30352">
    <property type="entry name" value="PYRUVATE FORMATE-LYASE-ACTIVATING ENZYME"/>
    <property type="match status" value="1"/>
</dbReference>
<dbReference type="SFLD" id="SFLDG01066">
    <property type="entry name" value="organic_radical-activating_enz"/>
    <property type="match status" value="1"/>
</dbReference>
<dbReference type="STRING" id="373903.Hore_23160"/>
<comment type="subcellular location">
    <subcellularLocation>
        <location evidence="10">Cytoplasm</location>
    </subcellularLocation>
</comment>
<keyword evidence="6 10" id="KW-0479">Metal-binding</keyword>
<dbReference type="OrthoDB" id="9782387at2"/>
<keyword evidence="10" id="KW-0963">Cytoplasm</keyword>
<evidence type="ECO:0000313" key="13">
    <source>
        <dbReference type="Proteomes" id="UP000000719"/>
    </source>
</evidence>
<dbReference type="GO" id="GO:0005737">
    <property type="term" value="C:cytoplasm"/>
    <property type="evidence" value="ECO:0007669"/>
    <property type="project" value="UniProtKB-SubCell"/>
</dbReference>
<dbReference type="InterPro" id="IPR007197">
    <property type="entry name" value="rSAM"/>
</dbReference>
<feature type="domain" description="Radical SAM core" evidence="11">
    <location>
        <begin position="15"/>
        <end position="236"/>
    </location>
</feature>
<keyword evidence="5 10" id="KW-0949">S-adenosyl-L-methionine</keyword>
<dbReference type="eggNOG" id="COG1180">
    <property type="taxonomic scope" value="Bacteria"/>
</dbReference>
<dbReference type="RefSeq" id="WP_015924029.1">
    <property type="nucleotide sequence ID" value="NC_011899.1"/>
</dbReference>
<dbReference type="GO" id="GO:0046872">
    <property type="term" value="F:metal ion binding"/>
    <property type="evidence" value="ECO:0007669"/>
    <property type="project" value="UniProtKB-UniRule"/>
</dbReference>
<dbReference type="InterPro" id="IPR012839">
    <property type="entry name" value="Organic_radical_activase"/>
</dbReference>
<evidence type="ECO:0000256" key="9">
    <source>
        <dbReference type="ARBA" id="ARBA00023014"/>
    </source>
</evidence>
<dbReference type="EC" id="1.97.1.4" evidence="10"/>
<dbReference type="SFLD" id="SFLDS00029">
    <property type="entry name" value="Radical_SAM"/>
    <property type="match status" value="1"/>
</dbReference>
<evidence type="ECO:0000259" key="11">
    <source>
        <dbReference type="PROSITE" id="PS51918"/>
    </source>
</evidence>
<evidence type="ECO:0000256" key="1">
    <source>
        <dbReference type="ARBA" id="ARBA00003141"/>
    </source>
</evidence>
<dbReference type="InterPro" id="IPR012838">
    <property type="entry name" value="PFL1_activating"/>
</dbReference>
<keyword evidence="12" id="KW-0456">Lyase</keyword>
<comment type="cofactor">
    <cofactor evidence="10">
        <name>[4Fe-4S] cluster</name>
        <dbReference type="ChEBI" id="CHEBI:49883"/>
    </cofactor>
    <text evidence="10">Binds 1 [4Fe-4S] cluster. The cluster is coordinated with 3 cysteines and an exchangeable S-adenosyl-L-methionine.</text>
</comment>
<keyword evidence="7 10" id="KW-0560">Oxidoreductase</keyword>
<dbReference type="EMBL" id="CP001098">
    <property type="protein sequence ID" value="ACL71061.1"/>
    <property type="molecule type" value="Genomic_DNA"/>
</dbReference>
<dbReference type="HOGENOM" id="CLU_058969_1_1_9"/>
<dbReference type="NCBIfam" id="TIGR02493">
    <property type="entry name" value="PFLA"/>
    <property type="match status" value="1"/>
</dbReference>
<dbReference type="PROSITE" id="PS01087">
    <property type="entry name" value="RADICAL_ACTIVATING"/>
    <property type="match status" value="1"/>
</dbReference>
<reference evidence="12 13" key="1">
    <citation type="journal article" date="2009" name="PLoS ONE">
        <title>Genome analysis of the anaerobic thermohalophilic bacterium Halothermothrix orenii.</title>
        <authorList>
            <person name="Mavromatis K."/>
            <person name="Ivanova N."/>
            <person name="Anderson I."/>
            <person name="Lykidis A."/>
            <person name="Hooper S.D."/>
            <person name="Sun H."/>
            <person name="Kunin V."/>
            <person name="Lapidus A."/>
            <person name="Hugenholtz P."/>
            <person name="Patel B."/>
            <person name="Kyrpides N.C."/>
        </authorList>
    </citation>
    <scope>NUCLEOTIDE SEQUENCE [LARGE SCALE GENOMIC DNA]</scope>
    <source>
        <strain evidence="13">H 168 / OCM 544 / DSM 9562</strain>
    </source>
</reference>
<comment type="function">
    <text evidence="1 10">Activation of pyruvate formate-lyase under anaerobic conditions by generation of an organic free radical, using S-adenosylmethionine and reduced flavodoxin as cosubstrates to produce 5'-deoxy-adenosine.</text>
</comment>
<dbReference type="KEGG" id="hor:Hore_23160"/>
<dbReference type="InterPro" id="IPR001989">
    <property type="entry name" value="Radical_activat_CS"/>
</dbReference>
<evidence type="ECO:0000256" key="7">
    <source>
        <dbReference type="ARBA" id="ARBA00023002"/>
    </source>
</evidence>
<dbReference type="GO" id="GO:0051539">
    <property type="term" value="F:4 iron, 4 sulfur cluster binding"/>
    <property type="evidence" value="ECO:0007669"/>
    <property type="project" value="UniProtKB-UniRule"/>
</dbReference>
<proteinExistence type="inferred from homology"/>
<sequence length="247" mass="27728">MSTGLIHSVESMGVHDGPGIRYVVFTQGCPLRCQYCHNPDTWMRKAGKRVEAGELLLRVLKCKPYMDSSGGGVTISGGEPTLQPGFVRELLKACKEQGIHTALDTSGYVTPEVFSSILPYIDLVLLDIKHIKEEKHRDLTGVSNERTLELISLLEKEKQPYWIRHVIVPGITDNRDDLNQLASYLSNLNGLERVELLPYHRLGVYKWQELGYEYRLEGIEPPSRGQMQEIKGLFIKKGVSASIAVHG</sequence>
<dbReference type="InterPro" id="IPR058240">
    <property type="entry name" value="rSAM_sf"/>
</dbReference>
<comment type="catalytic activity">
    <reaction evidence="10">
        <text>glycyl-[formate C-acetyltransferase] + reduced [flavodoxin] + S-adenosyl-L-methionine = glycin-2-yl radical-[formate C-acetyltransferase] + semiquinone [flavodoxin] + 5'-deoxyadenosine + L-methionine + H(+)</text>
        <dbReference type="Rhea" id="RHEA:19225"/>
        <dbReference type="Rhea" id="RHEA-COMP:10622"/>
        <dbReference type="Rhea" id="RHEA-COMP:12190"/>
        <dbReference type="Rhea" id="RHEA-COMP:12191"/>
        <dbReference type="Rhea" id="RHEA-COMP:14480"/>
        <dbReference type="ChEBI" id="CHEBI:15378"/>
        <dbReference type="ChEBI" id="CHEBI:17319"/>
        <dbReference type="ChEBI" id="CHEBI:29947"/>
        <dbReference type="ChEBI" id="CHEBI:32722"/>
        <dbReference type="ChEBI" id="CHEBI:57618"/>
        <dbReference type="ChEBI" id="CHEBI:57844"/>
        <dbReference type="ChEBI" id="CHEBI:59789"/>
        <dbReference type="ChEBI" id="CHEBI:140311"/>
        <dbReference type="EC" id="1.97.1.4"/>
    </reaction>
</comment>
<protein>
    <recommendedName>
        <fullName evidence="3 10">Pyruvate formate-lyase-activating enzyme</fullName>
        <ecNumber evidence="10">1.97.1.4</ecNumber>
    </recommendedName>
</protein>
<gene>
    <name evidence="12" type="ordered locus">Hore_23160</name>
</gene>
<dbReference type="SFLD" id="SFLDG01067">
    <property type="entry name" value="SPASM/twitch_domain_containing"/>
    <property type="match status" value="1"/>
</dbReference>
<evidence type="ECO:0000256" key="3">
    <source>
        <dbReference type="ARBA" id="ARBA00021356"/>
    </source>
</evidence>
<dbReference type="InterPro" id="IPR013785">
    <property type="entry name" value="Aldolase_TIM"/>
</dbReference>
<evidence type="ECO:0000256" key="10">
    <source>
        <dbReference type="RuleBase" id="RU362053"/>
    </source>
</evidence>